<evidence type="ECO:0000256" key="5">
    <source>
        <dbReference type="ARBA" id="ARBA00022833"/>
    </source>
</evidence>
<keyword evidence="5" id="KW-0862">Zinc</keyword>
<keyword evidence="6" id="KW-0539">Nucleus</keyword>
<dbReference type="GO" id="GO:0008270">
    <property type="term" value="F:zinc ion binding"/>
    <property type="evidence" value="ECO:0007669"/>
    <property type="project" value="TreeGrafter"/>
</dbReference>
<evidence type="ECO:0000313" key="9">
    <source>
        <dbReference type="RefSeq" id="XP_024870605.1"/>
    </source>
</evidence>
<evidence type="ECO:0000256" key="3">
    <source>
        <dbReference type="ARBA" id="ARBA00022723"/>
    </source>
</evidence>
<organism evidence="8 9">
    <name type="scientific">Temnothorax curvispinosus</name>
    <dbReference type="NCBI Taxonomy" id="300111"/>
    <lineage>
        <taxon>Eukaryota</taxon>
        <taxon>Metazoa</taxon>
        <taxon>Ecdysozoa</taxon>
        <taxon>Arthropoda</taxon>
        <taxon>Hexapoda</taxon>
        <taxon>Insecta</taxon>
        <taxon>Pterygota</taxon>
        <taxon>Neoptera</taxon>
        <taxon>Endopterygota</taxon>
        <taxon>Hymenoptera</taxon>
        <taxon>Apocrita</taxon>
        <taxon>Aculeata</taxon>
        <taxon>Formicoidea</taxon>
        <taxon>Formicidae</taxon>
        <taxon>Myrmicinae</taxon>
        <taxon>Temnothorax</taxon>
    </lineage>
</organism>
<gene>
    <name evidence="9" type="primary">LOC112453855</name>
</gene>
<dbReference type="AlphaFoldDB" id="A0A6J1PNB8"/>
<keyword evidence="8" id="KW-1185">Reference proteome</keyword>
<comment type="subunit">
    <text evidence="2">Monomer.</text>
</comment>
<keyword evidence="3" id="KW-0479">Metal-binding</keyword>
<dbReference type="GO" id="GO:0005634">
    <property type="term" value="C:nucleus"/>
    <property type="evidence" value="ECO:0007669"/>
    <property type="project" value="UniProtKB-SubCell"/>
</dbReference>
<proteinExistence type="predicted"/>
<keyword evidence="4 9" id="KW-0378">Hydrolase</keyword>
<protein>
    <submittedName>
        <fullName evidence="9">Ester hydrolase C11orf54 homolog</fullName>
    </submittedName>
</protein>
<accession>A0A6J1PNB8</accession>
<dbReference type="RefSeq" id="XP_024870605.1">
    <property type="nucleotide sequence ID" value="XM_025014837.1"/>
</dbReference>
<feature type="domain" description="DUF1907" evidence="7">
    <location>
        <begin position="31"/>
        <end position="376"/>
    </location>
</feature>
<name>A0A6J1PNB8_9HYME</name>
<reference evidence="9" key="1">
    <citation type="submission" date="2025-08" db="UniProtKB">
        <authorList>
            <consortium name="RefSeq"/>
        </authorList>
    </citation>
    <scope>IDENTIFICATION</scope>
    <source>
        <tissue evidence="9">Whole body</tissue>
    </source>
</reference>
<dbReference type="GeneID" id="112453855"/>
<dbReference type="Pfam" id="PF08925">
    <property type="entry name" value="DUF1907"/>
    <property type="match status" value="2"/>
</dbReference>
<dbReference type="GO" id="GO:0016788">
    <property type="term" value="F:hydrolase activity, acting on ester bonds"/>
    <property type="evidence" value="ECO:0007669"/>
    <property type="project" value="TreeGrafter"/>
</dbReference>
<evidence type="ECO:0000259" key="7">
    <source>
        <dbReference type="SMART" id="SM01168"/>
    </source>
</evidence>
<evidence type="ECO:0000256" key="2">
    <source>
        <dbReference type="ARBA" id="ARBA00011245"/>
    </source>
</evidence>
<sequence length="386" mass="43850">MAAENGDAWIANFSLNTINSQFPTLPEVATILQDGMESVFRELTVDIATCPCLTEEPFNLAGIGLNGNPSIIQVGDYTNLIPNPLYDSAKWNIEDMLLSTGYDSFIIGSGYAAYPYLPYNGHLIMNAAYKAPNITNASRIVFADKGQSRIVMLTQPKTMTCSFMGNFFLSEGREGNVLKVRAKGRQTDLDIITIMQDILYRHYRDYPVALGGVLRMRNGRVALNVMPKCYFQNKSSFRILAKWFDCHDIELEQDLIAVGTIINTEPDILHYEQRYNSPLPRRHHQFHSFSNYGAGGQFVNNITRDTIENAHDSRWDTRQQEHIFSKDIITYPIYLTPQCFHAFFHKGLGGHYCIDNTPDTIEYLGYFNLAKELHCVDQASPFSLKY</sequence>
<evidence type="ECO:0000256" key="6">
    <source>
        <dbReference type="ARBA" id="ARBA00023242"/>
    </source>
</evidence>
<dbReference type="SUPFAM" id="SSF117856">
    <property type="entry name" value="AF0104/ALDC/Ptd012-like"/>
    <property type="match status" value="2"/>
</dbReference>
<dbReference type="OrthoDB" id="7552260at2759"/>
<dbReference type="PANTHER" id="PTHR13204">
    <property type="entry name" value="PTD012 PROTEIN"/>
    <property type="match status" value="1"/>
</dbReference>
<dbReference type="PANTHER" id="PTHR13204:SF1">
    <property type="entry name" value="ESTER HYDROLASE C11ORF54"/>
    <property type="match status" value="1"/>
</dbReference>
<evidence type="ECO:0000256" key="4">
    <source>
        <dbReference type="ARBA" id="ARBA00022801"/>
    </source>
</evidence>
<comment type="subcellular location">
    <subcellularLocation>
        <location evidence="1">Nucleus</location>
    </subcellularLocation>
</comment>
<dbReference type="InterPro" id="IPR015021">
    <property type="entry name" value="C11orf54_DUF1907"/>
</dbReference>
<evidence type="ECO:0000256" key="1">
    <source>
        <dbReference type="ARBA" id="ARBA00004123"/>
    </source>
</evidence>
<dbReference type="SMART" id="SM01168">
    <property type="entry name" value="DUF1907"/>
    <property type="match status" value="1"/>
</dbReference>
<evidence type="ECO:0000313" key="8">
    <source>
        <dbReference type="Proteomes" id="UP000504618"/>
    </source>
</evidence>
<dbReference type="Proteomes" id="UP000504618">
    <property type="component" value="Unplaced"/>
</dbReference>